<evidence type="ECO:0000313" key="3">
    <source>
        <dbReference type="Proteomes" id="UP000600247"/>
    </source>
</evidence>
<dbReference type="EMBL" id="BMHY01000001">
    <property type="protein sequence ID" value="GGG57391.1"/>
    <property type="molecule type" value="Genomic_DNA"/>
</dbReference>
<accession>A0A917GVF6</accession>
<keyword evidence="1" id="KW-0472">Membrane</keyword>
<dbReference type="AlphaFoldDB" id="A0A917GVF6"/>
<keyword evidence="3" id="KW-1185">Reference proteome</keyword>
<gene>
    <name evidence="2" type="ORF">GCM10010918_08060</name>
</gene>
<protein>
    <submittedName>
        <fullName evidence="2">Uncharacterized protein</fullName>
    </submittedName>
</protein>
<keyword evidence="1" id="KW-1133">Transmembrane helix</keyword>
<reference evidence="2 3" key="1">
    <citation type="journal article" date="2014" name="Int. J. Syst. Evol. Microbiol.">
        <title>Complete genome sequence of Corynebacterium casei LMG S-19264T (=DSM 44701T), isolated from a smear-ripened cheese.</title>
        <authorList>
            <consortium name="US DOE Joint Genome Institute (JGI-PGF)"/>
            <person name="Walter F."/>
            <person name="Albersmeier A."/>
            <person name="Kalinowski J."/>
            <person name="Ruckert C."/>
        </authorList>
    </citation>
    <scope>NUCLEOTIDE SEQUENCE [LARGE SCALE GENOMIC DNA]</scope>
    <source>
        <strain evidence="2 3">CGMCC 1.15286</strain>
    </source>
</reference>
<sequence>MEKRLTRTAMFFSVGFVFMVAFAAGAFFFGLKIGTDKAETKYEMKQLKSQLSESAVPYQQQDLVSFYHTVFSPYREFQTEWIKSINKLQQGQLTEPVAIFKGLGELANRKNKEVSSFDMQKSPLLGQAQASMIRSLEQFEQAAGKAAAHAKTLKNKPLIEAIEKEASYQNAVNSMLDAQQAYYAAMLKWGATVNPDIPGDYTSPNIMEINQWKKLPLIVKNKLMADHLQKRKQLAAFYPQDLTSRVDEFIQTGQQSEMKVRSVSAIVELMVNTKAVRSGDFTASKAAQYEKETLPQLPFFYAETE</sequence>
<feature type="transmembrane region" description="Helical" evidence="1">
    <location>
        <begin position="9"/>
        <end position="31"/>
    </location>
</feature>
<dbReference type="Proteomes" id="UP000600247">
    <property type="component" value="Unassembled WGS sequence"/>
</dbReference>
<evidence type="ECO:0000313" key="2">
    <source>
        <dbReference type="EMBL" id="GGG57391.1"/>
    </source>
</evidence>
<name>A0A917GVF6_9BACL</name>
<comment type="caution">
    <text evidence="2">The sequence shown here is derived from an EMBL/GenBank/DDBJ whole genome shotgun (WGS) entry which is preliminary data.</text>
</comment>
<evidence type="ECO:0000256" key="1">
    <source>
        <dbReference type="SAM" id="Phobius"/>
    </source>
</evidence>
<dbReference type="RefSeq" id="WP_188887607.1">
    <property type="nucleotide sequence ID" value="NZ_BMHY01000001.1"/>
</dbReference>
<keyword evidence="1" id="KW-0812">Transmembrane</keyword>
<proteinExistence type="predicted"/>
<organism evidence="2 3">
    <name type="scientific">Paenibacillus radicis</name>
    <name type="common">ex Gao et al. 2016</name>
    <dbReference type="NCBI Taxonomy" id="1737354"/>
    <lineage>
        <taxon>Bacteria</taxon>
        <taxon>Bacillati</taxon>
        <taxon>Bacillota</taxon>
        <taxon>Bacilli</taxon>
        <taxon>Bacillales</taxon>
        <taxon>Paenibacillaceae</taxon>
        <taxon>Paenibacillus</taxon>
    </lineage>
</organism>